<name>A0A1F7U2M9_9BACT</name>
<feature type="domain" description="Helix-turn-helix" evidence="1">
    <location>
        <begin position="8"/>
        <end position="54"/>
    </location>
</feature>
<dbReference type="Proteomes" id="UP000176303">
    <property type="component" value="Unassembled WGS sequence"/>
</dbReference>
<dbReference type="EMBL" id="MGDZ01000060">
    <property type="protein sequence ID" value="OGL72543.1"/>
    <property type="molecule type" value="Genomic_DNA"/>
</dbReference>
<dbReference type="AlphaFoldDB" id="A0A1F7U2M9"/>
<reference evidence="2 3" key="1">
    <citation type="journal article" date="2016" name="Nat. Commun.">
        <title>Thousands of microbial genomes shed light on interconnected biogeochemical processes in an aquifer system.</title>
        <authorList>
            <person name="Anantharaman K."/>
            <person name="Brown C.T."/>
            <person name="Hug L.A."/>
            <person name="Sharon I."/>
            <person name="Castelle C.J."/>
            <person name="Probst A.J."/>
            <person name="Thomas B.C."/>
            <person name="Singh A."/>
            <person name="Wilkins M.J."/>
            <person name="Karaoz U."/>
            <person name="Brodie E.L."/>
            <person name="Williams K.H."/>
            <person name="Hubbard S.S."/>
            <person name="Banfield J.F."/>
        </authorList>
    </citation>
    <scope>NUCLEOTIDE SEQUENCE [LARGE SCALE GENOMIC DNA]</scope>
</reference>
<dbReference type="Pfam" id="PF12728">
    <property type="entry name" value="HTH_17"/>
    <property type="match status" value="1"/>
</dbReference>
<gene>
    <name evidence="2" type="ORF">A3D72_04620</name>
</gene>
<evidence type="ECO:0000313" key="3">
    <source>
        <dbReference type="Proteomes" id="UP000176303"/>
    </source>
</evidence>
<dbReference type="InterPro" id="IPR041657">
    <property type="entry name" value="HTH_17"/>
</dbReference>
<dbReference type="InterPro" id="IPR010093">
    <property type="entry name" value="SinI_DNA-bd"/>
</dbReference>
<dbReference type="NCBIfam" id="TIGR01764">
    <property type="entry name" value="excise"/>
    <property type="match status" value="1"/>
</dbReference>
<evidence type="ECO:0000313" key="2">
    <source>
        <dbReference type="EMBL" id="OGL72543.1"/>
    </source>
</evidence>
<comment type="caution">
    <text evidence="2">The sequence shown here is derived from an EMBL/GenBank/DDBJ whole genome shotgun (WGS) entry which is preliminary data.</text>
</comment>
<dbReference type="GO" id="GO:0003677">
    <property type="term" value="F:DNA binding"/>
    <property type="evidence" value="ECO:0007669"/>
    <property type="project" value="InterPro"/>
</dbReference>
<proteinExistence type="predicted"/>
<accession>A0A1F7U2M9</accession>
<evidence type="ECO:0000259" key="1">
    <source>
        <dbReference type="Pfam" id="PF12728"/>
    </source>
</evidence>
<organism evidence="2 3">
    <name type="scientific">Candidatus Uhrbacteria bacterium RIFCSPHIGHO2_02_FULL_57_19</name>
    <dbReference type="NCBI Taxonomy" id="1802391"/>
    <lineage>
        <taxon>Bacteria</taxon>
        <taxon>Candidatus Uhriibacteriota</taxon>
    </lineage>
</organism>
<sequence>MDQIIRVSISEASRLFGISQQTVRRAIADKELVYVVVRNRYKINFESLVRWSQKKTSVRNKLERRGIGQFVGRWKIKNTLYSPNPRVLDKGIDKERKMG</sequence>
<protein>
    <recommendedName>
        <fullName evidence="1">Helix-turn-helix domain-containing protein</fullName>
    </recommendedName>
</protein>